<proteinExistence type="predicted"/>
<dbReference type="RefSeq" id="WP_197958787.1">
    <property type="nucleotide sequence ID" value="NZ_JACCHP010000003.1"/>
</dbReference>
<reference evidence="1 2" key="1">
    <citation type="submission" date="2020-07" db="EMBL/GenBank/DDBJ databases">
        <title>Bradyrhizobium diversity isolated from nodules of indigenous legumes of Western Australia.</title>
        <authorList>
            <person name="Klepa M.S."/>
        </authorList>
    </citation>
    <scope>NUCLEOTIDE SEQUENCE [LARGE SCALE GENOMIC DNA]</scope>
    <source>
        <strain evidence="1 2">CNPSo 4010</strain>
    </source>
</reference>
<dbReference type="InterPro" id="IPR025365">
    <property type="entry name" value="DUF4269"/>
</dbReference>
<evidence type="ECO:0000313" key="1">
    <source>
        <dbReference type="EMBL" id="MBH5397422.1"/>
    </source>
</evidence>
<name>A0ABS0PJM8_9BRAD</name>
<evidence type="ECO:0000313" key="2">
    <source>
        <dbReference type="Proteomes" id="UP000807370"/>
    </source>
</evidence>
<dbReference type="Pfam" id="PF14091">
    <property type="entry name" value="DUF4269"/>
    <property type="match status" value="1"/>
</dbReference>
<organism evidence="1 2">
    <name type="scientific">Bradyrhizobium agreste</name>
    <dbReference type="NCBI Taxonomy" id="2751811"/>
    <lineage>
        <taxon>Bacteria</taxon>
        <taxon>Pseudomonadati</taxon>
        <taxon>Pseudomonadota</taxon>
        <taxon>Alphaproteobacteria</taxon>
        <taxon>Hyphomicrobiales</taxon>
        <taxon>Nitrobacteraceae</taxon>
        <taxon>Bradyrhizobium</taxon>
    </lineage>
</organism>
<dbReference type="Proteomes" id="UP000807370">
    <property type="component" value="Unassembled WGS sequence"/>
</dbReference>
<keyword evidence="2" id="KW-1185">Reference proteome</keyword>
<accession>A0ABS0PJM8</accession>
<comment type="caution">
    <text evidence="1">The sequence shown here is derived from an EMBL/GenBank/DDBJ whole genome shotgun (WGS) entry which is preliminary data.</text>
</comment>
<dbReference type="EMBL" id="JACCHP010000003">
    <property type="protein sequence ID" value="MBH5397422.1"/>
    <property type="molecule type" value="Genomic_DNA"/>
</dbReference>
<gene>
    <name evidence="1" type="ORF">HZZ13_06405</name>
</gene>
<protein>
    <submittedName>
        <fullName evidence="1">DUF4269 domain-containing protein</fullName>
    </submittedName>
</protein>
<sequence length="174" mass="19547">MPRRIDSYEAAIGSSGLLDELREFDPRVVGTLPLGLSMPTSDIDVVCHVPDAAVFAEMVWRRYRSCDGFALYQWCSSRRPVVARFEWGGWPFELFGDPRPVDQQEGWLHFEIERRLLALDDGRLRKAVAGHRARGMKTEPAFAAVLGIAGDPYSGLLALGRESDARLRARLECL</sequence>